<protein>
    <submittedName>
        <fullName evidence="1">Uncharacterized protein</fullName>
    </submittedName>
</protein>
<dbReference type="Proteomes" id="UP000054560">
    <property type="component" value="Unassembled WGS sequence"/>
</dbReference>
<gene>
    <name evidence="1" type="ORF">SARC_15229</name>
</gene>
<evidence type="ECO:0000313" key="2">
    <source>
        <dbReference type="Proteomes" id="UP000054560"/>
    </source>
</evidence>
<dbReference type="AlphaFoldDB" id="A0A0L0F656"/>
<sequence>MMVYADPFHSYYIAIVTVLPPGIAAFAEKNGIQKEWAELVKDPKIVAEVLASLQKEAKGNKLAKFETPQKLFIEARPMVARKRLSHR</sequence>
<reference evidence="1 2" key="1">
    <citation type="submission" date="2011-02" db="EMBL/GenBank/DDBJ databases">
        <title>The Genome Sequence of Sphaeroforma arctica JP610.</title>
        <authorList>
            <consortium name="The Broad Institute Genome Sequencing Platform"/>
            <person name="Russ C."/>
            <person name="Cuomo C."/>
            <person name="Young S.K."/>
            <person name="Zeng Q."/>
            <person name="Gargeya S."/>
            <person name="Alvarado L."/>
            <person name="Berlin A."/>
            <person name="Chapman S.B."/>
            <person name="Chen Z."/>
            <person name="Freedman E."/>
            <person name="Gellesch M."/>
            <person name="Goldberg J."/>
            <person name="Griggs A."/>
            <person name="Gujja S."/>
            <person name="Heilman E."/>
            <person name="Heiman D."/>
            <person name="Howarth C."/>
            <person name="Mehta T."/>
            <person name="Neiman D."/>
            <person name="Pearson M."/>
            <person name="Roberts A."/>
            <person name="Saif S."/>
            <person name="Shea T."/>
            <person name="Shenoy N."/>
            <person name="Sisk P."/>
            <person name="Stolte C."/>
            <person name="Sykes S."/>
            <person name="White J."/>
            <person name="Yandava C."/>
            <person name="Burger G."/>
            <person name="Gray M.W."/>
            <person name="Holland P.W.H."/>
            <person name="King N."/>
            <person name="Lang F.B.F."/>
            <person name="Roger A.J."/>
            <person name="Ruiz-Trillo I."/>
            <person name="Haas B."/>
            <person name="Nusbaum C."/>
            <person name="Birren B."/>
        </authorList>
    </citation>
    <scope>NUCLEOTIDE SEQUENCE [LARGE SCALE GENOMIC DNA]</scope>
    <source>
        <strain evidence="1 2">JP610</strain>
    </source>
</reference>
<organism evidence="1 2">
    <name type="scientific">Sphaeroforma arctica JP610</name>
    <dbReference type="NCBI Taxonomy" id="667725"/>
    <lineage>
        <taxon>Eukaryota</taxon>
        <taxon>Ichthyosporea</taxon>
        <taxon>Ichthyophonida</taxon>
        <taxon>Sphaeroforma</taxon>
    </lineage>
</organism>
<keyword evidence="2" id="KW-1185">Reference proteome</keyword>
<dbReference type="GeneID" id="25915733"/>
<dbReference type="STRING" id="667725.A0A0L0F656"/>
<name>A0A0L0F656_9EUKA</name>
<proteinExistence type="predicted"/>
<accession>A0A0L0F656</accession>
<dbReference type="OrthoDB" id="1700726at2759"/>
<dbReference type="RefSeq" id="XP_014146124.1">
    <property type="nucleotide sequence ID" value="XM_014290649.1"/>
</dbReference>
<evidence type="ECO:0000313" key="1">
    <source>
        <dbReference type="EMBL" id="KNC72222.1"/>
    </source>
</evidence>
<dbReference type="EMBL" id="KQ247388">
    <property type="protein sequence ID" value="KNC72222.1"/>
    <property type="molecule type" value="Genomic_DNA"/>
</dbReference>